<dbReference type="EMBL" id="UGNY01000001">
    <property type="protein sequence ID" value="STX38400.1"/>
    <property type="molecule type" value="Genomic_DNA"/>
</dbReference>
<proteinExistence type="predicted"/>
<dbReference type="Proteomes" id="UP000254033">
    <property type="component" value="Unassembled WGS sequence"/>
</dbReference>
<evidence type="ECO:0000313" key="2">
    <source>
        <dbReference type="Proteomes" id="UP000254033"/>
    </source>
</evidence>
<dbReference type="AlphaFoldDB" id="A0A378ITX5"/>
<name>A0A378ITX5_9GAMM</name>
<reference evidence="1 2" key="1">
    <citation type="submission" date="2018-06" db="EMBL/GenBank/DDBJ databases">
        <authorList>
            <consortium name="Pathogen Informatics"/>
            <person name="Doyle S."/>
        </authorList>
    </citation>
    <scope>NUCLEOTIDE SEQUENCE [LARGE SCALE GENOMIC DNA]</scope>
    <source>
        <strain evidence="1 2">NCTC11978</strain>
    </source>
</reference>
<sequence>MARLKARSRRAFSYLIDSQSARLSSLESLEFSTSPLVIVFFFEFDVR</sequence>
<evidence type="ECO:0000313" key="1">
    <source>
        <dbReference type="EMBL" id="STX38400.1"/>
    </source>
</evidence>
<organism evidence="1 2">
    <name type="scientific">Legionella feeleii</name>
    <dbReference type="NCBI Taxonomy" id="453"/>
    <lineage>
        <taxon>Bacteria</taxon>
        <taxon>Pseudomonadati</taxon>
        <taxon>Pseudomonadota</taxon>
        <taxon>Gammaproteobacteria</taxon>
        <taxon>Legionellales</taxon>
        <taxon>Legionellaceae</taxon>
        <taxon>Legionella</taxon>
    </lineage>
</organism>
<protein>
    <submittedName>
        <fullName evidence="1">Uncharacterized protein</fullName>
    </submittedName>
</protein>
<accession>A0A378ITX5</accession>
<gene>
    <name evidence="1" type="ORF">NCTC11978_01584</name>
</gene>